<evidence type="ECO:0000313" key="1">
    <source>
        <dbReference type="EMBL" id="KAK3731119.1"/>
    </source>
</evidence>
<protein>
    <submittedName>
        <fullName evidence="1">Uncharacterized protein</fullName>
    </submittedName>
</protein>
<keyword evidence="2" id="KW-1185">Reference proteome</keyword>
<dbReference type="AlphaFoldDB" id="A0AAE0Y2Z4"/>
<name>A0AAE0Y2Z4_9GAST</name>
<gene>
    <name evidence="1" type="ORF">RRG08_047814</name>
</gene>
<reference evidence="1" key="1">
    <citation type="journal article" date="2023" name="G3 (Bethesda)">
        <title>A reference genome for the long-term kleptoplast-retaining sea slug Elysia crispata morphotype clarki.</title>
        <authorList>
            <person name="Eastman K.E."/>
            <person name="Pendleton A.L."/>
            <person name="Shaikh M.A."/>
            <person name="Suttiyut T."/>
            <person name="Ogas R."/>
            <person name="Tomko P."/>
            <person name="Gavelis G."/>
            <person name="Widhalm J.R."/>
            <person name="Wisecaver J.H."/>
        </authorList>
    </citation>
    <scope>NUCLEOTIDE SEQUENCE</scope>
    <source>
        <strain evidence="1">ECLA1</strain>
    </source>
</reference>
<sequence>MSEKKRDVVTIDNFPSGSRDGLCQSLSELHHGRVTWISQTSTRVLTIAGQSVRSRRYLYRTRLNYLQLVGPGRGEALLQEPD</sequence>
<proteinExistence type="predicted"/>
<dbReference type="Proteomes" id="UP001283361">
    <property type="component" value="Unassembled WGS sequence"/>
</dbReference>
<accession>A0AAE0Y2Z4</accession>
<comment type="caution">
    <text evidence="1">The sequence shown here is derived from an EMBL/GenBank/DDBJ whole genome shotgun (WGS) entry which is preliminary data.</text>
</comment>
<evidence type="ECO:0000313" key="2">
    <source>
        <dbReference type="Proteomes" id="UP001283361"/>
    </source>
</evidence>
<organism evidence="1 2">
    <name type="scientific">Elysia crispata</name>
    <name type="common">lettuce slug</name>
    <dbReference type="NCBI Taxonomy" id="231223"/>
    <lineage>
        <taxon>Eukaryota</taxon>
        <taxon>Metazoa</taxon>
        <taxon>Spiralia</taxon>
        <taxon>Lophotrochozoa</taxon>
        <taxon>Mollusca</taxon>
        <taxon>Gastropoda</taxon>
        <taxon>Heterobranchia</taxon>
        <taxon>Euthyneura</taxon>
        <taxon>Panpulmonata</taxon>
        <taxon>Sacoglossa</taxon>
        <taxon>Placobranchoidea</taxon>
        <taxon>Plakobranchidae</taxon>
        <taxon>Elysia</taxon>
    </lineage>
</organism>
<dbReference type="EMBL" id="JAWDGP010007030">
    <property type="protein sequence ID" value="KAK3731119.1"/>
    <property type="molecule type" value="Genomic_DNA"/>
</dbReference>